<sequence>MSIVRQVLKTGKEHLESLRDGRRVYIGRRLVEDVTTDPAFARAAQTIADLYDVKAEPNNHDVMSYVDDDGGRFNSYFIRARTRDELTKRLAAHQRIADLSYGFLGRSPDYVASFVTGMATPRRSSATAPTGSPPTGDTCATTTSTPRMRSSHRRRPGIPPTTNGRTCRSRLCGPSPRTTRESSCTA</sequence>
<dbReference type="EMBL" id="POUB01000019">
    <property type="protein sequence ID" value="PZG01831.1"/>
    <property type="molecule type" value="Genomic_DNA"/>
</dbReference>
<dbReference type="InterPro" id="IPR004925">
    <property type="entry name" value="HpaB/PvcC/4-BUDH"/>
</dbReference>
<name>A0A2W2CVC7_9ACTN</name>
<feature type="compositionally biased region" description="Polar residues" evidence="1">
    <location>
        <begin position="122"/>
        <end position="148"/>
    </location>
</feature>
<gene>
    <name evidence="3" type="ORF">C1I99_05250</name>
</gene>
<dbReference type="Gene3D" id="1.10.3140.10">
    <property type="entry name" value="4-hydroxybutyryl-coa dehydratase, domain 1"/>
    <property type="match status" value="1"/>
</dbReference>
<evidence type="ECO:0000259" key="2">
    <source>
        <dbReference type="Pfam" id="PF11794"/>
    </source>
</evidence>
<dbReference type="InterPro" id="IPR024674">
    <property type="entry name" value="HpaB/PvcC/4-BUDH_N"/>
</dbReference>
<comment type="caution">
    <text evidence="3">The sequence shown here is derived from an EMBL/GenBank/DDBJ whole genome shotgun (WGS) entry which is preliminary data.</text>
</comment>
<dbReference type="SUPFAM" id="SSF56645">
    <property type="entry name" value="Acyl-CoA dehydrogenase NM domain-like"/>
    <property type="match status" value="1"/>
</dbReference>
<feature type="domain" description="HpaB/PvcC/4-BUDH N-terminal" evidence="2">
    <location>
        <begin position="10"/>
        <end position="122"/>
    </location>
</feature>
<keyword evidence="4" id="KW-1185">Reference proteome</keyword>
<dbReference type="PANTHER" id="PTHR36117">
    <property type="entry name" value="4-HYDROXYPHENYLACETATE 3-MONOOXYGENASE-RELATED"/>
    <property type="match status" value="1"/>
</dbReference>
<protein>
    <recommendedName>
        <fullName evidence="2">HpaB/PvcC/4-BUDH N-terminal domain-containing protein</fullName>
    </recommendedName>
</protein>
<accession>A0A2W2CVC7</accession>
<dbReference type="Pfam" id="PF11794">
    <property type="entry name" value="HpaB_N"/>
    <property type="match status" value="1"/>
</dbReference>
<dbReference type="PANTHER" id="PTHR36117:SF3">
    <property type="entry name" value="4-HYDROXYPHENYLACETATE 3-MONOOXYGENASE-RELATED"/>
    <property type="match status" value="1"/>
</dbReference>
<feature type="region of interest" description="Disordered" evidence="1">
    <location>
        <begin position="121"/>
        <end position="186"/>
    </location>
</feature>
<evidence type="ECO:0000313" key="3">
    <source>
        <dbReference type="EMBL" id="PZG01831.1"/>
    </source>
</evidence>
<evidence type="ECO:0000256" key="1">
    <source>
        <dbReference type="SAM" id="MobiDB-lite"/>
    </source>
</evidence>
<organism evidence="3 4">
    <name type="scientific">Micromonospora deserti</name>
    <dbReference type="NCBI Taxonomy" id="2070366"/>
    <lineage>
        <taxon>Bacteria</taxon>
        <taxon>Bacillati</taxon>
        <taxon>Actinomycetota</taxon>
        <taxon>Actinomycetes</taxon>
        <taxon>Micromonosporales</taxon>
        <taxon>Micromonosporaceae</taxon>
        <taxon>Micromonospora</taxon>
    </lineage>
</organism>
<dbReference type="AlphaFoldDB" id="A0A2W2CVC7"/>
<dbReference type="Proteomes" id="UP000248749">
    <property type="component" value="Unassembled WGS sequence"/>
</dbReference>
<evidence type="ECO:0000313" key="4">
    <source>
        <dbReference type="Proteomes" id="UP000248749"/>
    </source>
</evidence>
<reference evidence="3 4" key="1">
    <citation type="submission" date="2018-01" db="EMBL/GenBank/DDBJ databases">
        <title>Draft genome sequence of Salinispora sp. 13K206.</title>
        <authorList>
            <person name="Sahin N."/>
            <person name="Saygin H."/>
            <person name="Ay H."/>
        </authorList>
    </citation>
    <scope>NUCLEOTIDE SEQUENCE [LARGE SCALE GENOMIC DNA]</scope>
    <source>
        <strain evidence="3 4">13K206</strain>
    </source>
</reference>
<dbReference type="InterPro" id="IPR009100">
    <property type="entry name" value="AcylCoA_DH/oxidase_NM_dom_sf"/>
</dbReference>
<proteinExistence type="predicted"/>
<dbReference type="GO" id="GO:0016627">
    <property type="term" value="F:oxidoreductase activity, acting on the CH-CH group of donors"/>
    <property type="evidence" value="ECO:0007669"/>
    <property type="project" value="InterPro"/>
</dbReference>